<feature type="domain" description="Fumarate reductase/succinate dehydrogenase flavoprotein-like C-terminal" evidence="14">
    <location>
        <begin position="416"/>
        <end position="524"/>
    </location>
</feature>
<keyword evidence="7 12" id="KW-0662">Pyridine nucleotide biosynthesis</keyword>
<feature type="domain" description="FAD-dependent oxidoreductase 2 FAD-binding" evidence="13">
    <location>
        <begin position="9"/>
        <end position="371"/>
    </location>
</feature>
<evidence type="ECO:0000259" key="14">
    <source>
        <dbReference type="Pfam" id="PF02910"/>
    </source>
</evidence>
<evidence type="ECO:0000256" key="11">
    <source>
        <dbReference type="NCBIfam" id="TIGR00551"/>
    </source>
</evidence>
<dbReference type="Gene3D" id="1.20.58.100">
    <property type="entry name" value="Fumarate reductase/succinate dehydrogenase flavoprotein-like, C-terminal domain"/>
    <property type="match status" value="1"/>
</dbReference>
<dbReference type="InterPro" id="IPR027477">
    <property type="entry name" value="Succ_DH/fumarate_Rdtase_cat_sf"/>
</dbReference>
<gene>
    <name evidence="15" type="ORF">JOC48_002546</name>
</gene>
<dbReference type="InterPro" id="IPR037099">
    <property type="entry name" value="Fum_R/Succ_DH_flav-like_C_sf"/>
</dbReference>
<evidence type="ECO:0000256" key="8">
    <source>
        <dbReference type="ARBA" id="ARBA00022827"/>
    </source>
</evidence>
<dbReference type="EMBL" id="JAFBDR010000013">
    <property type="protein sequence ID" value="MBM7572045.1"/>
    <property type="molecule type" value="Genomic_DNA"/>
</dbReference>
<dbReference type="InterPro" id="IPR005288">
    <property type="entry name" value="NadB"/>
</dbReference>
<dbReference type="InterPro" id="IPR015939">
    <property type="entry name" value="Fum_Rdtase/Succ_DH_flav-like_C"/>
</dbReference>
<protein>
    <recommendedName>
        <fullName evidence="5 11">L-aspartate oxidase</fullName>
        <ecNumber evidence="4 11">1.4.3.16</ecNumber>
    </recommendedName>
</protein>
<evidence type="ECO:0000256" key="6">
    <source>
        <dbReference type="ARBA" id="ARBA00022630"/>
    </source>
</evidence>
<dbReference type="NCBIfam" id="TIGR00551">
    <property type="entry name" value="nadB"/>
    <property type="match status" value="1"/>
</dbReference>
<evidence type="ECO:0000313" key="16">
    <source>
        <dbReference type="Proteomes" id="UP001296943"/>
    </source>
</evidence>
<dbReference type="PANTHER" id="PTHR42716">
    <property type="entry name" value="L-ASPARTATE OXIDASE"/>
    <property type="match status" value="1"/>
</dbReference>
<comment type="function">
    <text evidence="12">Catalyzes the oxidation of L-aspartate to iminoaspartate.</text>
</comment>
<keyword evidence="8 12" id="KW-0274">FAD</keyword>
<comment type="cofactor">
    <cofactor evidence="1 12">
        <name>FAD</name>
        <dbReference type="ChEBI" id="CHEBI:57692"/>
    </cofactor>
</comment>
<dbReference type="Gene3D" id="3.50.50.60">
    <property type="entry name" value="FAD/NAD(P)-binding domain"/>
    <property type="match status" value="1"/>
</dbReference>
<evidence type="ECO:0000256" key="12">
    <source>
        <dbReference type="RuleBase" id="RU362049"/>
    </source>
</evidence>
<keyword evidence="6 12" id="KW-0285">Flavoprotein</keyword>
<dbReference type="PANTHER" id="PTHR42716:SF2">
    <property type="entry name" value="L-ASPARTATE OXIDASE, CHLOROPLASTIC"/>
    <property type="match status" value="1"/>
</dbReference>
<dbReference type="SUPFAM" id="SSF51905">
    <property type="entry name" value="FAD/NAD(P)-binding domain"/>
    <property type="match status" value="1"/>
</dbReference>
<comment type="subcellular location">
    <subcellularLocation>
        <location evidence="12">Cytoplasm</location>
    </subcellularLocation>
</comment>
<dbReference type="InterPro" id="IPR003953">
    <property type="entry name" value="FAD-dep_OxRdtase_2_FAD-bd"/>
</dbReference>
<dbReference type="InterPro" id="IPR036188">
    <property type="entry name" value="FAD/NAD-bd_sf"/>
</dbReference>
<dbReference type="Gene3D" id="3.90.700.10">
    <property type="entry name" value="Succinate dehydrogenase/fumarate reductase flavoprotein, catalytic domain"/>
    <property type="match status" value="1"/>
</dbReference>
<evidence type="ECO:0000259" key="13">
    <source>
        <dbReference type="Pfam" id="PF00890"/>
    </source>
</evidence>
<comment type="pathway">
    <text evidence="2 12">Cofactor biosynthesis; NAD(+) biosynthesis; iminoaspartate from L-aspartate (oxidase route): step 1/1.</text>
</comment>
<keyword evidence="9 12" id="KW-0560">Oxidoreductase</keyword>
<reference evidence="15 16" key="1">
    <citation type="submission" date="2021-01" db="EMBL/GenBank/DDBJ databases">
        <title>Genomic Encyclopedia of Type Strains, Phase IV (KMG-IV): sequencing the most valuable type-strain genomes for metagenomic binning, comparative biology and taxonomic classification.</title>
        <authorList>
            <person name="Goeker M."/>
        </authorList>
    </citation>
    <scope>NUCLEOTIDE SEQUENCE [LARGE SCALE GENOMIC DNA]</scope>
    <source>
        <strain evidence="15 16">DSM 23711</strain>
    </source>
</reference>
<dbReference type="Pfam" id="PF00890">
    <property type="entry name" value="FAD_binding_2"/>
    <property type="match status" value="1"/>
</dbReference>
<organism evidence="15 16">
    <name type="scientific">Aquibacillus albus</name>
    <dbReference type="NCBI Taxonomy" id="1168171"/>
    <lineage>
        <taxon>Bacteria</taxon>
        <taxon>Bacillati</taxon>
        <taxon>Bacillota</taxon>
        <taxon>Bacilli</taxon>
        <taxon>Bacillales</taxon>
        <taxon>Bacillaceae</taxon>
        <taxon>Aquibacillus</taxon>
    </lineage>
</organism>
<keyword evidence="16" id="KW-1185">Reference proteome</keyword>
<name>A0ABS2N1N2_9BACI</name>
<evidence type="ECO:0000256" key="3">
    <source>
        <dbReference type="ARBA" id="ARBA00008562"/>
    </source>
</evidence>
<evidence type="ECO:0000256" key="9">
    <source>
        <dbReference type="ARBA" id="ARBA00023002"/>
    </source>
</evidence>
<comment type="catalytic activity">
    <reaction evidence="10">
        <text>L-aspartate + O2 = iminosuccinate + H2O2</text>
        <dbReference type="Rhea" id="RHEA:25876"/>
        <dbReference type="ChEBI" id="CHEBI:15379"/>
        <dbReference type="ChEBI" id="CHEBI:16240"/>
        <dbReference type="ChEBI" id="CHEBI:29991"/>
        <dbReference type="ChEBI" id="CHEBI:77875"/>
        <dbReference type="EC" id="1.4.3.16"/>
    </reaction>
    <physiologicalReaction direction="left-to-right" evidence="10">
        <dbReference type="Rhea" id="RHEA:25877"/>
    </physiologicalReaction>
</comment>
<evidence type="ECO:0000256" key="1">
    <source>
        <dbReference type="ARBA" id="ARBA00001974"/>
    </source>
</evidence>
<sequence>MITIEKENVVIIGSGLAALTIAERLSGDKNVIVLTKSTIHRSNSVKAQGGIAASVGEGDHWESHYQDTMTAGCFFNEEQAVEVLVKKGPHYIKKLMDRGLPFDKNAKGELLLGKEGAHMHRRILHAGGDATGNVLMDFLIKHLQISVIEGENVLDLIMDGTKCVGVITSNKNGNLNYYTADHVILATGGCGGLYQVTSNDSTTAGDGIALAYRAGAELNDLEFMQFHPTMLYTNNRCYGLVSEAVRGEGAVLKTKDGKPIMERVHPLKDLAPRDIVAREIQTYLNNGETIYLDISMIEDFQQKFPTITSICEKANIFIENGLLPVAPGAHFLMGGVKTNLYGETNVEGLYAIGEVACNGVHGANRLASNSLLEGIVFSNLLADRLLSFPGQSNTIKQRVEQKSNPSRNHLELPSKEEIQEVMTRYVGIERSREGLLFAKQWMERFNFQQFNQKHISDYTNEQLEKINQLTSCWLIITSALMRTESRGGHYRSDYPKTNDLEWGARHIIRHKNENRNKSLQMTGVES</sequence>
<dbReference type="Proteomes" id="UP001296943">
    <property type="component" value="Unassembled WGS sequence"/>
</dbReference>
<proteinExistence type="inferred from homology"/>
<evidence type="ECO:0000256" key="4">
    <source>
        <dbReference type="ARBA" id="ARBA00012173"/>
    </source>
</evidence>
<dbReference type="PRINTS" id="PR00368">
    <property type="entry name" value="FADPNR"/>
</dbReference>
<comment type="similarity">
    <text evidence="3 12">Belongs to the FAD-dependent oxidoreductase 2 family. NadB subfamily.</text>
</comment>
<evidence type="ECO:0000313" key="15">
    <source>
        <dbReference type="EMBL" id="MBM7572045.1"/>
    </source>
</evidence>
<evidence type="ECO:0000256" key="2">
    <source>
        <dbReference type="ARBA" id="ARBA00004950"/>
    </source>
</evidence>
<dbReference type="SUPFAM" id="SSF46977">
    <property type="entry name" value="Succinate dehydrogenase/fumarate reductase flavoprotein C-terminal domain"/>
    <property type="match status" value="1"/>
</dbReference>
<dbReference type="GO" id="GO:0008734">
    <property type="term" value="F:L-aspartate oxidase activity"/>
    <property type="evidence" value="ECO:0007669"/>
    <property type="project" value="UniProtKB-EC"/>
</dbReference>
<evidence type="ECO:0000256" key="5">
    <source>
        <dbReference type="ARBA" id="ARBA00021901"/>
    </source>
</evidence>
<dbReference type="NCBIfam" id="NF005978">
    <property type="entry name" value="PRK08071.1"/>
    <property type="match status" value="1"/>
</dbReference>
<dbReference type="PIRSF" id="PIRSF000171">
    <property type="entry name" value="SDHA_APRA_LASPO"/>
    <property type="match status" value="1"/>
</dbReference>
<evidence type="ECO:0000256" key="10">
    <source>
        <dbReference type="ARBA" id="ARBA00048305"/>
    </source>
</evidence>
<dbReference type="Pfam" id="PF02910">
    <property type="entry name" value="Succ_DH_flav_C"/>
    <property type="match status" value="1"/>
</dbReference>
<dbReference type="EC" id="1.4.3.16" evidence="4 11"/>
<comment type="caution">
    <text evidence="15">The sequence shown here is derived from an EMBL/GenBank/DDBJ whole genome shotgun (WGS) entry which is preliminary data.</text>
</comment>
<accession>A0ABS2N1N2</accession>
<dbReference type="SUPFAM" id="SSF56425">
    <property type="entry name" value="Succinate dehydrogenase/fumarate reductase flavoprotein, catalytic domain"/>
    <property type="match status" value="1"/>
</dbReference>
<evidence type="ECO:0000256" key="7">
    <source>
        <dbReference type="ARBA" id="ARBA00022642"/>
    </source>
</evidence>
<dbReference type="RefSeq" id="WP_338024300.1">
    <property type="nucleotide sequence ID" value="NZ_JAFBDR010000013.1"/>
</dbReference>